<evidence type="ECO:0000256" key="3">
    <source>
        <dbReference type="ARBA" id="ARBA00023163"/>
    </source>
</evidence>
<evidence type="ECO:0000256" key="5">
    <source>
        <dbReference type="SAM" id="SignalP"/>
    </source>
</evidence>
<evidence type="ECO:0000313" key="7">
    <source>
        <dbReference type="EMBL" id="BBJ45638.1"/>
    </source>
</evidence>
<feature type="signal peptide" evidence="5">
    <location>
        <begin position="1"/>
        <end position="24"/>
    </location>
</feature>
<dbReference type="SMART" id="SM00421">
    <property type="entry name" value="HTH_LUXR"/>
    <property type="match status" value="1"/>
</dbReference>
<dbReference type="Gene3D" id="1.10.10.10">
    <property type="entry name" value="Winged helix-like DNA-binding domain superfamily/Winged helix DNA-binding domain"/>
    <property type="match status" value="1"/>
</dbReference>
<feature type="chain" id="PRO_5038655831" description="HTH luxR-type domain-containing protein" evidence="5">
    <location>
        <begin position="25"/>
        <end position="205"/>
    </location>
</feature>
<keyword evidence="3" id="KW-0804">Transcription</keyword>
<evidence type="ECO:0000256" key="4">
    <source>
        <dbReference type="SAM" id="MobiDB-lite"/>
    </source>
</evidence>
<dbReference type="EMBL" id="AP019620">
    <property type="protein sequence ID" value="BBJ45638.1"/>
    <property type="molecule type" value="Genomic_DNA"/>
</dbReference>
<dbReference type="InterPro" id="IPR000792">
    <property type="entry name" value="Tscrpt_reg_LuxR_C"/>
</dbReference>
<protein>
    <recommendedName>
        <fullName evidence="6">HTH luxR-type domain-containing protein</fullName>
    </recommendedName>
</protein>
<organism evidence="7 8">
    <name type="scientific">Streptomyces antimycoticus</name>
    <dbReference type="NCBI Taxonomy" id="68175"/>
    <lineage>
        <taxon>Bacteria</taxon>
        <taxon>Bacillati</taxon>
        <taxon>Actinomycetota</taxon>
        <taxon>Actinomycetes</taxon>
        <taxon>Kitasatosporales</taxon>
        <taxon>Streptomycetaceae</taxon>
        <taxon>Streptomyces</taxon>
        <taxon>Streptomyces violaceusniger group</taxon>
    </lineage>
</organism>
<dbReference type="InterPro" id="IPR016032">
    <property type="entry name" value="Sig_transdc_resp-reg_C-effctor"/>
</dbReference>
<dbReference type="PANTHER" id="PTHR44688:SF16">
    <property type="entry name" value="DNA-BINDING TRANSCRIPTIONAL ACTIVATOR DEVR_DOSR"/>
    <property type="match status" value="1"/>
</dbReference>
<evidence type="ECO:0000256" key="2">
    <source>
        <dbReference type="ARBA" id="ARBA00023125"/>
    </source>
</evidence>
<dbReference type="GO" id="GO:0006355">
    <property type="term" value="P:regulation of DNA-templated transcription"/>
    <property type="evidence" value="ECO:0007669"/>
    <property type="project" value="InterPro"/>
</dbReference>
<dbReference type="Pfam" id="PF00196">
    <property type="entry name" value="GerE"/>
    <property type="match status" value="1"/>
</dbReference>
<name>A0A499UZX1_9ACTN</name>
<evidence type="ECO:0000256" key="1">
    <source>
        <dbReference type="ARBA" id="ARBA00023015"/>
    </source>
</evidence>
<feature type="domain" description="HTH luxR-type" evidence="6">
    <location>
        <begin position="120"/>
        <end position="185"/>
    </location>
</feature>
<reference evidence="7 8" key="1">
    <citation type="journal article" date="2020" name="Int. J. Syst. Evol. Microbiol.">
        <title>Reclassification of Streptomyces castelarensis and Streptomyces sporoclivatus as later heterotypic synonyms of Streptomyces antimycoticus.</title>
        <authorList>
            <person name="Komaki H."/>
            <person name="Tamura T."/>
        </authorList>
    </citation>
    <scope>NUCLEOTIDE SEQUENCE [LARGE SCALE GENOMIC DNA]</scope>
    <source>
        <strain evidence="7 8">NBRC 100767</strain>
    </source>
</reference>
<dbReference type="InterPro" id="IPR036388">
    <property type="entry name" value="WH-like_DNA-bd_sf"/>
</dbReference>
<dbReference type="GO" id="GO:0003677">
    <property type="term" value="F:DNA binding"/>
    <property type="evidence" value="ECO:0007669"/>
    <property type="project" value="UniProtKB-KW"/>
</dbReference>
<feature type="compositionally biased region" description="Basic and acidic residues" evidence="4">
    <location>
        <begin position="115"/>
        <end position="127"/>
    </location>
</feature>
<proteinExistence type="predicted"/>
<keyword evidence="5" id="KW-0732">Signal</keyword>
<evidence type="ECO:0000313" key="8">
    <source>
        <dbReference type="Proteomes" id="UP000463951"/>
    </source>
</evidence>
<feature type="compositionally biased region" description="Low complexity" evidence="4">
    <location>
        <begin position="101"/>
        <end position="114"/>
    </location>
</feature>
<dbReference type="Proteomes" id="UP000463951">
    <property type="component" value="Chromosome"/>
</dbReference>
<dbReference type="CDD" id="cd06170">
    <property type="entry name" value="LuxR_C_like"/>
    <property type="match status" value="1"/>
</dbReference>
<dbReference type="SUPFAM" id="SSF46894">
    <property type="entry name" value="C-terminal effector domain of the bipartite response regulators"/>
    <property type="match status" value="1"/>
</dbReference>
<dbReference type="PROSITE" id="PS00622">
    <property type="entry name" value="HTH_LUXR_1"/>
    <property type="match status" value="1"/>
</dbReference>
<sequence>MRTLFLTAVMTAIAAPALSLFVGAAAQSAHDRAGTGTRGVHPLAVAETTLAVGAAPTRPRTTTPAGAFTAGLCRRTDDDEVPYLMSGLRGHGVRRPDERAVGSSEATAASGAAEHAGRPDRQPLELLSDREREVLDRVLEGHTYPSVARALGLSPHTVDTYMRRIRAKTGATHRMQLLRLAMADALQTGSGDTGDTRGHAHPDRR</sequence>
<keyword evidence="2" id="KW-0238">DNA-binding</keyword>
<dbReference type="PROSITE" id="PS50043">
    <property type="entry name" value="HTH_LUXR_2"/>
    <property type="match status" value="1"/>
</dbReference>
<keyword evidence="1" id="KW-0805">Transcription regulation</keyword>
<dbReference type="PRINTS" id="PR00038">
    <property type="entry name" value="HTHLUXR"/>
</dbReference>
<gene>
    <name evidence="7" type="ORF">SSPO_083560</name>
</gene>
<dbReference type="PANTHER" id="PTHR44688">
    <property type="entry name" value="DNA-BINDING TRANSCRIPTIONAL ACTIVATOR DEVR_DOSR"/>
    <property type="match status" value="1"/>
</dbReference>
<feature type="region of interest" description="Disordered" evidence="4">
    <location>
        <begin position="87"/>
        <end position="127"/>
    </location>
</feature>
<accession>A0A499UZX1</accession>
<evidence type="ECO:0000259" key="6">
    <source>
        <dbReference type="PROSITE" id="PS50043"/>
    </source>
</evidence>
<dbReference type="AlphaFoldDB" id="A0A499UZX1"/>